<name>A0A916KPP0_CBEPV</name>
<evidence type="ECO:0000256" key="1">
    <source>
        <dbReference type="SAM" id="Phobius"/>
    </source>
</evidence>
<keyword evidence="1" id="KW-0812">Transmembrane</keyword>
<organismHost>
    <name type="scientific">Choristoneura fumiferana</name>
    <name type="common">Spruce budworm moth</name>
    <name type="synonym">Archips fumiferana</name>
    <dbReference type="NCBI Taxonomy" id="7141"/>
</organismHost>
<dbReference type="EMBL" id="HF679132">
    <property type="protein sequence ID" value="CCU55746.1"/>
    <property type="molecule type" value="Genomic_DNA"/>
</dbReference>
<dbReference type="KEGG" id="vg:15613168"/>
<dbReference type="Proteomes" id="UP000792220">
    <property type="component" value="Genome"/>
</dbReference>
<feature type="transmembrane region" description="Helical" evidence="1">
    <location>
        <begin position="35"/>
        <end position="56"/>
    </location>
</feature>
<keyword evidence="3" id="KW-1185">Reference proteome</keyword>
<feature type="transmembrane region" description="Helical" evidence="1">
    <location>
        <begin position="77"/>
        <end position="99"/>
    </location>
</feature>
<protein>
    <submittedName>
        <fullName evidence="2">Uncharacterized protein</fullName>
    </submittedName>
</protein>
<proteinExistence type="predicted"/>
<keyword evidence="1" id="KW-0472">Membrane</keyword>
<gene>
    <name evidence="2" type="ORF">CHBEV_178</name>
</gene>
<evidence type="ECO:0000313" key="3">
    <source>
        <dbReference type="Proteomes" id="UP000792220"/>
    </source>
</evidence>
<evidence type="ECO:0000313" key="2">
    <source>
        <dbReference type="EMBL" id="CCU55746.1"/>
    </source>
</evidence>
<sequence>MNKYVKYTVTLLLIKLNMYINNKIIFDKKYDNKSYYLIILIIPLIIALSYIIYCMLTKCHDFNNSIFNKICKQDNNYNYFCIGLCGFIVSPIILISLVIHSICNPIYNIINKLYNILFVRDKYILNNGDIEIYNEINVKRLNNIYSIFK</sequence>
<organism evidence="2 3">
    <name type="scientific">Choristoneura biennis entomopoxvirus</name>
    <name type="common">CbEPV</name>
    <dbReference type="NCBI Taxonomy" id="10288"/>
    <lineage>
        <taxon>Viruses</taxon>
        <taxon>Varidnaviria</taxon>
        <taxon>Bamfordvirae</taxon>
        <taxon>Nucleocytoviricota</taxon>
        <taxon>Pokkesviricetes</taxon>
        <taxon>Chitovirales</taxon>
        <taxon>Poxviridae</taxon>
        <taxon>Entomopoxvirinae</taxon>
        <taxon>Betaentomopoxvirus</taxon>
        <taxon>Betaentomopoxvirus cbiennis</taxon>
    </lineage>
</organism>
<reference evidence="2" key="1">
    <citation type="journal article" date="2013" name="J. Virol.">
        <title>New Insights into the Evolution of Entomopoxvirinae from the Complete Genome Sequences of Four Entomopoxviruses Infecting Adoxophyes honmai, Choristoneura biennis, Choristoneura rosaceana, and Mythimna separata.</title>
        <authorList>
            <person name="Theze J."/>
            <person name="Takatsuka J."/>
            <person name="Li Z."/>
            <person name="Gallais J."/>
            <person name="Doucet D."/>
            <person name="Arif B."/>
            <person name="Nakai M."/>
            <person name="Herniou E.A."/>
        </authorList>
    </citation>
    <scope>NUCLEOTIDE SEQUENCE</scope>
</reference>
<accession>A0A916KPP0</accession>
<dbReference type="RefSeq" id="YP_008004248.1">
    <property type="nucleotide sequence ID" value="NC_021248.1"/>
</dbReference>
<dbReference type="GeneID" id="15613168"/>
<keyword evidence="1" id="KW-1133">Transmembrane helix</keyword>